<name>A0ABY8P0E4_9GAMM</name>
<accession>A0ABY8P0E4</accession>
<evidence type="ECO:0000313" key="2">
    <source>
        <dbReference type="EMBL" id="WGO82950.1"/>
    </source>
</evidence>
<proteinExistence type="predicted"/>
<sequence length="1395" mass="158975">MEITSSRITNINPIKLDTDNENNNKLKKDKSVKQILDEKTTMLISSDKETEIIDHFTMMNTMTAQHAENIRNTLLKKTISSDILVDILNLINAADNNMKHLNNITGLDYYVTVKDKIDIKNLRLEYCRQQLMLLKKDEQKYKIIKNEIIGIENDIEVCSKVLLIAEKSSRVHQLSKLGFSINTIPIFRFFQALCNIIEKNFYYSLSADSSKAFVYGLDNIITLIDQTDKYVSAHYLNMLEALYENKLKSIVKTPIHFNKEDIIQHIITLNVEGWQNKTVAEKAEVYEMINAANKIIKKLNSSKSTINPEIETLNIYAISVLASIYETDAHVFGKLSLEDITLTEYVYSYKDQNGRTQVDTTTIYEYMLRHIQEIDSPLSKRDHIKLKFPAEFQPGLIYYLEEECENIKANYYIIKNFQKLEQEVNDINKLMPSSVQYLTDFLSDLSDKYRVLYLSLTDEVDYKITRKGFGYLNTFDPVSKYKKFTIYDILTGRDKKYISNELGFMMYNLDRTFPNKYNKKIIEEIDSFDVQTDYINNIEELKNNGNMKNKFYHYIDTLLNVYNNKNKHYYLIENSPSLLVYAQREIMDRTGNDPINYQNLHPENTPISVISTITGQRLQFSSLRDMKNQIKDNKEISDWFNYHFPVTHKMVAAELRLIKKDKDYSYLYENILEMYLADIDVLVFSQSENSIFNIFEHIKLFILPAFFMGPVAGFLYGSLITVLPSFGQAANSDTLEERNNYLNQAAFAMGLEVAGGISLVVLKKIISKAATLYAKTKLPKQVFVAPNNILDDLSNYGMNRTVTASLVLGMKKMTLQSQNIDILNSTNTMSYIGLAPRNRIREAIRSNMLAGTKYETAELYIADILKQANVITELQERSLIENLKRAKYYTDFLRNSDLFNDVQKITTIDDLLQIKQGQLVVFTKTVANADRPVHAMVSVGNGRFAGIKNSLLDASLGDGKKIITAEQLGQFEGSILKHSGSLEVGGLNVWAGYPKGAKYSYGQPIDQVAKDLVSEAMTDSAKCIAELLERSGELSSEQALVFYGVAKSLYSSSNHQKALQQLMTNQKQINHYSELASLPKGSLVAFHENNYSVKKLMVSLGDGKFAIRHADRLELIFGGNFTQLADGKFGSYQVTAGKVNLSAMRQASLLGKDSMFGLKGNKLLIRAHGAPSIINYMDSIEFANVVKGLMLRAEDTIDLRSVGAIELQSCFGAFGRYPSGQVLANELGKKVTAYPLAYSKKIAQNPQWWRPYPKTFMPASDLNFIQQWLINQQHMRNYNFWNKLLGLYKKVTMTNSRLARAVEHNKADSIIESLTHDIAKLVLKKISIEDFLQLHAEYYSDGLTEVSPAVIKLALETLLAKDTPSDEQSFAEQIIAVFSLNRYSFQLLDNYLSNI</sequence>
<keyword evidence="1" id="KW-0472">Membrane</keyword>
<organism evidence="2 3">
    <name type="scientific">Arsenophonus apicola</name>
    <dbReference type="NCBI Taxonomy" id="2879119"/>
    <lineage>
        <taxon>Bacteria</taxon>
        <taxon>Pseudomonadati</taxon>
        <taxon>Pseudomonadota</taxon>
        <taxon>Gammaproteobacteria</taxon>
        <taxon>Enterobacterales</taxon>
        <taxon>Morganellaceae</taxon>
        <taxon>Arsenophonus</taxon>
    </lineage>
</organism>
<keyword evidence="1" id="KW-0812">Transmembrane</keyword>
<reference evidence="2 3" key="1">
    <citation type="submission" date="2023-04" db="EMBL/GenBank/DDBJ databases">
        <title>Genome dynamics across the evolutionary transition to endosymbiosis.</title>
        <authorList>
            <person name="Siozios S."/>
            <person name="Nadal-Jimenez P."/>
            <person name="Azagi T."/>
            <person name="Sprong H."/>
            <person name="Frost C.L."/>
            <person name="Parratt S.R."/>
            <person name="Taylor G."/>
            <person name="Brettell L."/>
            <person name="Lew K.C."/>
            <person name="Croft L."/>
            <person name="King K.C."/>
            <person name="Brockhurst M.A."/>
            <person name="Hypsa V."/>
            <person name="Novakova E."/>
            <person name="Darby A.C."/>
            <person name="Hurst G.D.D."/>
        </authorList>
    </citation>
    <scope>NUCLEOTIDE SEQUENCE [LARGE SCALE GENOMIC DNA]</scope>
    <source>
        <strain evidence="3">aApi_AU</strain>
    </source>
</reference>
<evidence type="ECO:0000256" key="1">
    <source>
        <dbReference type="SAM" id="Phobius"/>
    </source>
</evidence>
<keyword evidence="1" id="KW-1133">Transmembrane helix</keyword>
<feature type="transmembrane region" description="Helical" evidence="1">
    <location>
        <begin position="741"/>
        <end position="762"/>
    </location>
</feature>
<dbReference type="EMBL" id="CP123759">
    <property type="protein sequence ID" value="WGO82950.1"/>
    <property type="molecule type" value="Genomic_DNA"/>
</dbReference>
<dbReference type="RefSeq" id="WP_280937630.1">
    <property type="nucleotide sequence ID" value="NZ_CP123759.1"/>
</dbReference>
<feature type="transmembrane region" description="Helical" evidence="1">
    <location>
        <begin position="700"/>
        <end position="721"/>
    </location>
</feature>
<evidence type="ECO:0000313" key="3">
    <source>
        <dbReference type="Proteomes" id="UP001231859"/>
    </source>
</evidence>
<protein>
    <submittedName>
        <fullName evidence="2">Uncharacterized protein</fullName>
    </submittedName>
</protein>
<gene>
    <name evidence="2" type="ORF">QG404_11435</name>
</gene>
<dbReference type="Proteomes" id="UP001231859">
    <property type="component" value="Chromosome"/>
</dbReference>
<keyword evidence="3" id="KW-1185">Reference proteome</keyword>